<feature type="transmembrane region" description="Helical" evidence="2">
    <location>
        <begin position="333"/>
        <end position="354"/>
    </location>
</feature>
<keyword evidence="2" id="KW-0472">Membrane</keyword>
<dbReference type="EMBL" id="CABFNQ020000444">
    <property type="protein sequence ID" value="CAH0015144.1"/>
    <property type="molecule type" value="Genomic_DNA"/>
</dbReference>
<protein>
    <submittedName>
        <fullName evidence="3">Uncharacterized protein</fullName>
    </submittedName>
</protein>
<dbReference type="Proteomes" id="UP000696573">
    <property type="component" value="Unassembled WGS sequence"/>
</dbReference>
<feature type="region of interest" description="Disordered" evidence="1">
    <location>
        <begin position="435"/>
        <end position="550"/>
    </location>
</feature>
<reference evidence="3" key="1">
    <citation type="submission" date="2021-10" db="EMBL/GenBank/DDBJ databases">
        <authorList>
            <person name="Piombo E."/>
        </authorList>
    </citation>
    <scope>NUCLEOTIDE SEQUENCE</scope>
</reference>
<feature type="region of interest" description="Disordered" evidence="1">
    <location>
        <begin position="188"/>
        <end position="214"/>
    </location>
</feature>
<feature type="compositionally biased region" description="Basic and acidic residues" evidence="1">
    <location>
        <begin position="468"/>
        <end position="477"/>
    </location>
</feature>
<evidence type="ECO:0000256" key="2">
    <source>
        <dbReference type="SAM" id="Phobius"/>
    </source>
</evidence>
<gene>
    <name evidence="3" type="ORF">CRHIZ90672A_00000988</name>
</gene>
<feature type="compositionally biased region" description="Basic and acidic residues" evidence="1">
    <location>
        <begin position="491"/>
        <end position="525"/>
    </location>
</feature>
<evidence type="ECO:0000256" key="1">
    <source>
        <dbReference type="SAM" id="MobiDB-lite"/>
    </source>
</evidence>
<keyword evidence="2" id="KW-1133">Transmembrane helix</keyword>
<feature type="compositionally biased region" description="Basic and acidic residues" evidence="1">
    <location>
        <begin position="538"/>
        <end position="550"/>
    </location>
</feature>
<proteinExistence type="predicted"/>
<feature type="compositionally biased region" description="Basic residues" evidence="1">
    <location>
        <begin position="106"/>
        <end position="120"/>
    </location>
</feature>
<name>A0A9N9V4J1_9HYPO</name>
<organism evidence="3 4">
    <name type="scientific">Clonostachys rhizophaga</name>
    <dbReference type="NCBI Taxonomy" id="160324"/>
    <lineage>
        <taxon>Eukaryota</taxon>
        <taxon>Fungi</taxon>
        <taxon>Dikarya</taxon>
        <taxon>Ascomycota</taxon>
        <taxon>Pezizomycotina</taxon>
        <taxon>Sordariomycetes</taxon>
        <taxon>Hypocreomycetidae</taxon>
        <taxon>Hypocreales</taxon>
        <taxon>Bionectriaceae</taxon>
        <taxon>Clonostachys</taxon>
    </lineage>
</organism>
<feature type="compositionally biased region" description="Polar residues" evidence="1">
    <location>
        <begin position="129"/>
        <end position="138"/>
    </location>
</feature>
<feature type="compositionally biased region" description="Basic and acidic residues" evidence="1">
    <location>
        <begin position="82"/>
        <end position="104"/>
    </location>
</feature>
<keyword evidence="4" id="KW-1185">Reference proteome</keyword>
<feature type="compositionally biased region" description="Basic and acidic residues" evidence="1">
    <location>
        <begin position="435"/>
        <end position="444"/>
    </location>
</feature>
<accession>A0A9N9V4J1</accession>
<comment type="caution">
    <text evidence="3">The sequence shown here is derived from an EMBL/GenBank/DDBJ whole genome shotgun (WGS) entry which is preliminary data.</text>
</comment>
<evidence type="ECO:0000313" key="3">
    <source>
        <dbReference type="EMBL" id="CAH0015144.1"/>
    </source>
</evidence>
<feature type="non-terminal residue" evidence="3">
    <location>
        <position position="1"/>
    </location>
</feature>
<dbReference type="AlphaFoldDB" id="A0A9N9V4J1"/>
<dbReference type="OrthoDB" id="5402307at2759"/>
<keyword evidence="2" id="KW-0812">Transmembrane</keyword>
<sequence length="550" mass="61449">SKMPLQQTVTILNNSGKIIGTGKTLLSVFKEAQEAYKDKRSQLKSDRALTRAATFDQNVNQSTRSLHRHHHHHDYAEEEDDDHHYRYREERSHRGHDARSEASSRRTSRRSKSVVSKRTHRRDDEESQYGGSTTSRGSALTEKNLKAMTQVSATAPSRPPPSTYQRPYAETMALSKMDVTNAQMRDLAVSERRPPPTALTRRASYSEVGSHSPYDQDRQLIRAPAKEIDMNLAYGELPPDLQERYDLDPVYGDEYQAKALTKRVEGLLVEANCLKYSAGKTIAHLQTNPDAAAAVACTLAELSKVVTKASPAVLAMLKGGSPAVWGLLASPQFMIGTGAVVGLTVIMFGGWKIVKRVKEQAAAREAMAYEGVPMNRPAPMRTQSEYSFGVDEALIVDDELSSIETWMRGVPAYGDDESADLELITPTADRATKSMKDDDFDVRSRRSTRTTGTTKTAKTSKTSKTSRSRREDDSDRRSTRHHTAESVAGSERSRKTSSTRRERSTPRLIEDGRSQRGDDDLDFRPKIHRQGSNMLKALFKDNKSRSEVRV</sequence>
<evidence type="ECO:0000313" key="4">
    <source>
        <dbReference type="Proteomes" id="UP000696573"/>
    </source>
</evidence>
<feature type="compositionally biased region" description="Low complexity" evidence="1">
    <location>
        <begin position="449"/>
        <end position="465"/>
    </location>
</feature>
<feature type="region of interest" description="Disordered" evidence="1">
    <location>
        <begin position="56"/>
        <end position="143"/>
    </location>
</feature>